<evidence type="ECO:0000256" key="4">
    <source>
        <dbReference type="ARBA" id="ARBA00023125"/>
    </source>
</evidence>
<evidence type="ECO:0000259" key="7">
    <source>
        <dbReference type="Pfam" id="PF08281"/>
    </source>
</evidence>
<feature type="domain" description="RNA polymerase sigma factor 70 region 4 type 2" evidence="7">
    <location>
        <begin position="123"/>
        <end position="175"/>
    </location>
</feature>
<reference evidence="8 9" key="1">
    <citation type="submission" date="2020-08" db="EMBL/GenBank/DDBJ databases">
        <title>Genomic Encyclopedia of Type Strains, Phase III (KMG-III): the genomes of soil and plant-associated and newly described type strains.</title>
        <authorList>
            <person name="Whitman W."/>
        </authorList>
    </citation>
    <scope>NUCLEOTIDE SEQUENCE [LARGE SCALE GENOMIC DNA]</scope>
    <source>
        <strain evidence="8 9">CECT 8234</strain>
    </source>
</reference>
<dbReference type="InterPro" id="IPR013324">
    <property type="entry name" value="RNA_pol_sigma_r3/r4-like"/>
</dbReference>
<evidence type="ECO:0000259" key="6">
    <source>
        <dbReference type="Pfam" id="PF04542"/>
    </source>
</evidence>
<dbReference type="Gene3D" id="1.10.10.10">
    <property type="entry name" value="Winged helix-like DNA-binding domain superfamily/Winged helix DNA-binding domain"/>
    <property type="match status" value="1"/>
</dbReference>
<dbReference type="GO" id="GO:0016987">
    <property type="term" value="F:sigma factor activity"/>
    <property type="evidence" value="ECO:0007669"/>
    <property type="project" value="UniProtKB-KW"/>
</dbReference>
<dbReference type="InterPro" id="IPR013249">
    <property type="entry name" value="RNA_pol_sigma70_r4_t2"/>
</dbReference>
<dbReference type="SUPFAM" id="SSF88946">
    <property type="entry name" value="Sigma2 domain of RNA polymerase sigma factors"/>
    <property type="match status" value="1"/>
</dbReference>
<dbReference type="PANTHER" id="PTHR43133">
    <property type="entry name" value="RNA POLYMERASE ECF-TYPE SIGMA FACTO"/>
    <property type="match status" value="1"/>
</dbReference>
<evidence type="ECO:0000256" key="1">
    <source>
        <dbReference type="ARBA" id="ARBA00010641"/>
    </source>
</evidence>
<comment type="caution">
    <text evidence="8">The sequence shown here is derived from an EMBL/GenBank/DDBJ whole genome shotgun (WGS) entry which is preliminary data.</text>
</comment>
<feature type="domain" description="RNA polymerase sigma-70 region 2" evidence="6">
    <location>
        <begin position="24"/>
        <end position="89"/>
    </location>
</feature>
<dbReference type="InterPro" id="IPR007627">
    <property type="entry name" value="RNA_pol_sigma70_r2"/>
</dbReference>
<keyword evidence="9" id="KW-1185">Reference proteome</keyword>
<keyword evidence="4" id="KW-0238">DNA-binding</keyword>
<dbReference type="InterPro" id="IPR036388">
    <property type="entry name" value="WH-like_DNA-bd_sf"/>
</dbReference>
<evidence type="ECO:0000256" key="3">
    <source>
        <dbReference type="ARBA" id="ARBA00023082"/>
    </source>
</evidence>
<dbReference type="InterPro" id="IPR014284">
    <property type="entry name" value="RNA_pol_sigma-70_dom"/>
</dbReference>
<dbReference type="CDD" id="cd06171">
    <property type="entry name" value="Sigma70_r4"/>
    <property type="match status" value="1"/>
</dbReference>
<protein>
    <submittedName>
        <fullName evidence="8">RNA polymerase sigma-70 factor (ECF subfamily)</fullName>
    </submittedName>
</protein>
<gene>
    <name evidence="8" type="ORF">FHS16_001632</name>
</gene>
<dbReference type="GO" id="GO:0006352">
    <property type="term" value="P:DNA-templated transcription initiation"/>
    <property type="evidence" value="ECO:0007669"/>
    <property type="project" value="InterPro"/>
</dbReference>
<dbReference type="Pfam" id="PF04542">
    <property type="entry name" value="Sigma70_r2"/>
    <property type="match status" value="1"/>
</dbReference>
<evidence type="ECO:0000313" key="8">
    <source>
        <dbReference type="EMBL" id="MBB3151586.1"/>
    </source>
</evidence>
<accession>A0A7W5G9F1</accession>
<comment type="similarity">
    <text evidence="1">Belongs to the sigma-70 factor family. ECF subfamily.</text>
</comment>
<evidence type="ECO:0000313" key="9">
    <source>
        <dbReference type="Proteomes" id="UP000518605"/>
    </source>
</evidence>
<dbReference type="InterPro" id="IPR013325">
    <property type="entry name" value="RNA_pol_sigma_r2"/>
</dbReference>
<keyword evidence="3" id="KW-0731">Sigma factor</keyword>
<name>A0A7W5G9F1_9BACL</name>
<proteinExistence type="inferred from homology"/>
<dbReference type="Proteomes" id="UP000518605">
    <property type="component" value="Unassembled WGS sequence"/>
</dbReference>
<dbReference type="GO" id="GO:0003677">
    <property type="term" value="F:DNA binding"/>
    <property type="evidence" value="ECO:0007669"/>
    <property type="project" value="UniProtKB-KW"/>
</dbReference>
<sequence>MEQWFSLLRNPIGDLDIDTQKWVYRSFYQFVYHDTLFLTHDRTLTEDIIQDAFIKASAKGPGLGPDTHLPGWTKAVARNTTIDYLRKLKKDRKILSTSSVNINEASVHEISVASEIETKERNELLRQAINELKPEYRTVLIMFYMERKSYREICKELHIIENVLSQRLVRARKKLLVHFLRKWTNVNELL</sequence>
<dbReference type="Gene3D" id="1.10.1740.10">
    <property type="match status" value="1"/>
</dbReference>
<dbReference type="Pfam" id="PF08281">
    <property type="entry name" value="Sigma70_r4_2"/>
    <property type="match status" value="1"/>
</dbReference>
<dbReference type="AlphaFoldDB" id="A0A7W5G9F1"/>
<dbReference type="NCBIfam" id="TIGR02937">
    <property type="entry name" value="sigma70-ECF"/>
    <property type="match status" value="1"/>
</dbReference>
<organism evidence="8 9">
    <name type="scientific">Paenibacillus endophyticus</name>
    <dbReference type="NCBI Taxonomy" id="1294268"/>
    <lineage>
        <taxon>Bacteria</taxon>
        <taxon>Bacillati</taxon>
        <taxon>Bacillota</taxon>
        <taxon>Bacilli</taxon>
        <taxon>Bacillales</taxon>
        <taxon>Paenibacillaceae</taxon>
        <taxon>Paenibacillus</taxon>
    </lineage>
</organism>
<dbReference type="RefSeq" id="WP_183560714.1">
    <property type="nucleotide sequence ID" value="NZ_CBCSLB010000011.1"/>
</dbReference>
<dbReference type="InterPro" id="IPR039425">
    <property type="entry name" value="RNA_pol_sigma-70-like"/>
</dbReference>
<evidence type="ECO:0000256" key="5">
    <source>
        <dbReference type="ARBA" id="ARBA00023163"/>
    </source>
</evidence>
<dbReference type="EMBL" id="JACHXW010000004">
    <property type="protein sequence ID" value="MBB3151586.1"/>
    <property type="molecule type" value="Genomic_DNA"/>
</dbReference>
<dbReference type="PANTHER" id="PTHR43133:SF8">
    <property type="entry name" value="RNA POLYMERASE SIGMA FACTOR HI_1459-RELATED"/>
    <property type="match status" value="1"/>
</dbReference>
<keyword evidence="2" id="KW-0805">Transcription regulation</keyword>
<dbReference type="SUPFAM" id="SSF88659">
    <property type="entry name" value="Sigma3 and sigma4 domains of RNA polymerase sigma factors"/>
    <property type="match status" value="1"/>
</dbReference>
<evidence type="ECO:0000256" key="2">
    <source>
        <dbReference type="ARBA" id="ARBA00023015"/>
    </source>
</evidence>
<keyword evidence="5" id="KW-0804">Transcription</keyword>